<evidence type="ECO:0000259" key="2">
    <source>
        <dbReference type="PROSITE" id="PS50404"/>
    </source>
</evidence>
<comment type="caution">
    <text evidence="3">The sequence shown here is derived from an EMBL/GenBank/DDBJ whole genome shotgun (WGS) entry which is preliminary data.</text>
</comment>
<dbReference type="SUPFAM" id="SSF52833">
    <property type="entry name" value="Thioredoxin-like"/>
    <property type="match status" value="1"/>
</dbReference>
<dbReference type="EMBL" id="AUZZ01006028">
    <property type="protein sequence ID" value="EQD47635.1"/>
    <property type="molecule type" value="Genomic_DNA"/>
</dbReference>
<feature type="region of interest" description="Disordered" evidence="1">
    <location>
        <begin position="35"/>
        <end position="63"/>
    </location>
</feature>
<dbReference type="GO" id="GO:0016740">
    <property type="term" value="F:transferase activity"/>
    <property type="evidence" value="ECO:0007669"/>
    <property type="project" value="UniProtKB-KW"/>
</dbReference>
<accession>T1AZW3</accession>
<feature type="domain" description="GST N-terminal" evidence="2">
    <location>
        <begin position="1"/>
        <end position="63"/>
    </location>
</feature>
<dbReference type="AlphaFoldDB" id="T1AZW3"/>
<gene>
    <name evidence="3" type="ORF">B2A_08370</name>
</gene>
<dbReference type="PROSITE" id="PS50404">
    <property type="entry name" value="GST_NTER"/>
    <property type="match status" value="1"/>
</dbReference>
<evidence type="ECO:0000256" key="1">
    <source>
        <dbReference type="SAM" id="MobiDB-lite"/>
    </source>
</evidence>
<dbReference type="InterPro" id="IPR036249">
    <property type="entry name" value="Thioredoxin-like_sf"/>
</dbReference>
<dbReference type="Pfam" id="PF13409">
    <property type="entry name" value="GST_N_2"/>
    <property type="match status" value="1"/>
</dbReference>
<proteinExistence type="predicted"/>
<dbReference type="Gene3D" id="3.40.30.10">
    <property type="entry name" value="Glutaredoxin"/>
    <property type="match status" value="1"/>
</dbReference>
<sequence>MQLYTNSNSPFARKVRISALELGLADHIERLEVTSSPVDPHSGLRERNPLGKIPALITDEGEA</sequence>
<protein>
    <submittedName>
        <fullName evidence="3">Glutathione S-transferase family protein</fullName>
    </submittedName>
</protein>
<name>T1AZW3_9ZZZZ</name>
<evidence type="ECO:0000313" key="3">
    <source>
        <dbReference type="EMBL" id="EQD47635.1"/>
    </source>
</evidence>
<organism evidence="3">
    <name type="scientific">mine drainage metagenome</name>
    <dbReference type="NCBI Taxonomy" id="410659"/>
    <lineage>
        <taxon>unclassified sequences</taxon>
        <taxon>metagenomes</taxon>
        <taxon>ecological metagenomes</taxon>
    </lineage>
</organism>
<dbReference type="InterPro" id="IPR004045">
    <property type="entry name" value="Glutathione_S-Trfase_N"/>
</dbReference>
<reference evidence="3" key="1">
    <citation type="submission" date="2013-08" db="EMBL/GenBank/DDBJ databases">
        <authorList>
            <person name="Mendez C."/>
            <person name="Richter M."/>
            <person name="Ferrer M."/>
            <person name="Sanchez J."/>
        </authorList>
    </citation>
    <scope>NUCLEOTIDE SEQUENCE</scope>
</reference>
<reference evidence="3" key="2">
    <citation type="journal article" date="2014" name="ISME J.">
        <title>Microbial stratification in low pH oxic and suboxic macroscopic growths along an acid mine drainage.</title>
        <authorList>
            <person name="Mendez-Garcia C."/>
            <person name="Mesa V."/>
            <person name="Sprenger R.R."/>
            <person name="Richter M."/>
            <person name="Diez M.S."/>
            <person name="Solano J."/>
            <person name="Bargiela R."/>
            <person name="Golyshina O.V."/>
            <person name="Manteca A."/>
            <person name="Ramos J.L."/>
            <person name="Gallego J.R."/>
            <person name="Llorente I."/>
            <person name="Martins Dos Santos V.A."/>
            <person name="Jensen O.N."/>
            <person name="Pelaez A.I."/>
            <person name="Sanchez J."/>
            <person name="Ferrer M."/>
        </authorList>
    </citation>
    <scope>NUCLEOTIDE SEQUENCE</scope>
</reference>
<feature type="non-terminal residue" evidence="3">
    <location>
        <position position="63"/>
    </location>
</feature>
<keyword evidence="3" id="KW-0808">Transferase</keyword>